<comment type="caution">
    <text evidence="3">The sequence shown here is derived from an EMBL/GenBank/DDBJ whole genome shotgun (WGS) entry which is preliminary data.</text>
</comment>
<accession>A0AAD8WSD7</accession>
<organism evidence="3 4">
    <name type="scientific">Lolium multiflorum</name>
    <name type="common">Italian ryegrass</name>
    <name type="synonym">Lolium perenne subsp. multiflorum</name>
    <dbReference type="NCBI Taxonomy" id="4521"/>
    <lineage>
        <taxon>Eukaryota</taxon>
        <taxon>Viridiplantae</taxon>
        <taxon>Streptophyta</taxon>
        <taxon>Embryophyta</taxon>
        <taxon>Tracheophyta</taxon>
        <taxon>Spermatophyta</taxon>
        <taxon>Magnoliopsida</taxon>
        <taxon>Liliopsida</taxon>
        <taxon>Poales</taxon>
        <taxon>Poaceae</taxon>
        <taxon>BOP clade</taxon>
        <taxon>Pooideae</taxon>
        <taxon>Poodae</taxon>
        <taxon>Poeae</taxon>
        <taxon>Poeae Chloroplast Group 2 (Poeae type)</taxon>
        <taxon>Loliodinae</taxon>
        <taxon>Loliinae</taxon>
        <taxon>Lolium</taxon>
    </lineage>
</organism>
<dbReference type="EMBL" id="JAUUTY010000002">
    <property type="protein sequence ID" value="KAK1679232.1"/>
    <property type="molecule type" value="Genomic_DNA"/>
</dbReference>
<proteinExistence type="predicted"/>
<feature type="region of interest" description="Disordered" evidence="1">
    <location>
        <begin position="1"/>
        <end position="28"/>
    </location>
</feature>
<evidence type="ECO:0000313" key="4">
    <source>
        <dbReference type="Proteomes" id="UP001231189"/>
    </source>
</evidence>
<gene>
    <name evidence="3" type="ORF">QYE76_040080</name>
</gene>
<protein>
    <recommendedName>
        <fullName evidence="2">DUF6598 domain-containing protein</fullName>
    </recommendedName>
</protein>
<dbReference type="Pfam" id="PF20241">
    <property type="entry name" value="DUF6598"/>
    <property type="match status" value="1"/>
</dbReference>
<dbReference type="AlphaFoldDB" id="A0AAD8WSD7"/>
<feature type="domain" description="DUF6598" evidence="2">
    <location>
        <begin position="151"/>
        <end position="295"/>
    </location>
</feature>
<dbReference type="Proteomes" id="UP001231189">
    <property type="component" value="Unassembled WGS sequence"/>
</dbReference>
<sequence length="425" mass="48105">MATRKELEALERTFQENSLDPEEDEDDEKMRCVLPLFYDSKEEVCAEIAATAAAAAERRRREAEEKAREAEEEKRRAEERKRLKEEAVWRRKKHEEVVNSIRQYNTKTKRVEYIRFPFADFSKFNLNEISPILAMRNTGKQIHDRAYFNSINVLSVKIVSSDKGFPLNVYGNIILRDNLDKKCIYLFYRPTRRDSELINSEDQSLILTGPSRGLVLTDYIYIEVDLKMKLGQGKDKQLSIGLLDIDGRVAPRVPTTEVQCCTLESSLSTVEVRYALVKEATEATVEFQVLKGDFKAVCVDEVLFISAEPEGVDTLVKKFTPSLSGSQSDVFDWGAVKLGFVDAIHGELGAEQNNINLASEANYGKATAARLRGRHQCRTCKVFRSYLYQALGSHRAGVKKGKGRVRTAGGGQGLLRRSLIYPGVR</sequence>
<name>A0AAD8WSD7_LOLMU</name>
<dbReference type="PANTHER" id="PTHR33065">
    <property type="entry name" value="OS07G0486400 PROTEIN"/>
    <property type="match status" value="1"/>
</dbReference>
<reference evidence="3" key="1">
    <citation type="submission" date="2023-07" db="EMBL/GenBank/DDBJ databases">
        <title>A chromosome-level genome assembly of Lolium multiflorum.</title>
        <authorList>
            <person name="Chen Y."/>
            <person name="Copetti D."/>
            <person name="Kolliker R."/>
            <person name="Studer B."/>
        </authorList>
    </citation>
    <scope>NUCLEOTIDE SEQUENCE</scope>
    <source>
        <strain evidence="3">02402/16</strain>
        <tissue evidence="3">Leaf</tissue>
    </source>
</reference>
<dbReference type="PANTHER" id="PTHR33065:SF64">
    <property type="entry name" value="OS05G0109100 PROTEIN"/>
    <property type="match status" value="1"/>
</dbReference>
<evidence type="ECO:0000259" key="2">
    <source>
        <dbReference type="Pfam" id="PF20241"/>
    </source>
</evidence>
<evidence type="ECO:0000256" key="1">
    <source>
        <dbReference type="SAM" id="MobiDB-lite"/>
    </source>
</evidence>
<feature type="compositionally biased region" description="Basic and acidic residues" evidence="1">
    <location>
        <begin position="1"/>
        <end position="14"/>
    </location>
</feature>
<keyword evidence="4" id="KW-1185">Reference proteome</keyword>
<feature type="compositionally biased region" description="Basic and acidic residues" evidence="1">
    <location>
        <begin position="56"/>
        <end position="77"/>
    </location>
</feature>
<evidence type="ECO:0000313" key="3">
    <source>
        <dbReference type="EMBL" id="KAK1679232.1"/>
    </source>
</evidence>
<dbReference type="InterPro" id="IPR046533">
    <property type="entry name" value="DUF6598"/>
</dbReference>
<feature type="region of interest" description="Disordered" evidence="1">
    <location>
        <begin position="55"/>
        <end position="77"/>
    </location>
</feature>